<dbReference type="Proteomes" id="UP001292182">
    <property type="component" value="Unassembled WGS sequence"/>
</dbReference>
<name>A0ABU5LKX5_9SPHN</name>
<feature type="chain" id="PRO_5046786749" evidence="1">
    <location>
        <begin position="22"/>
        <end position="101"/>
    </location>
</feature>
<accession>A0ABU5LKX5</accession>
<reference evidence="3" key="1">
    <citation type="submission" date="2023-07" db="EMBL/GenBank/DDBJ databases">
        <title>Whole genome sequence analysis of rice epiphytic Sphingomonas sanguinis OsEp_Plm_15B2.</title>
        <authorList>
            <person name="Sahu K.P."/>
            <person name="Asharani P."/>
            <person name="Reddy B."/>
            <person name="Kumar A."/>
        </authorList>
    </citation>
    <scope>NUCLEOTIDE SEQUENCE [LARGE SCALE GENOMIC DNA]</scope>
    <source>
        <strain evidence="3">OsEp_Plm_15B2</strain>
    </source>
</reference>
<dbReference type="InterPro" id="IPR030972">
    <property type="entry name" value="UrcA_uranyl"/>
</dbReference>
<gene>
    <name evidence="2" type="ORF">N4G62_00865</name>
</gene>
<protein>
    <submittedName>
        <fullName evidence="2">UrcA family protein</fullName>
    </submittedName>
</protein>
<dbReference type="EMBL" id="JAOBTW010000001">
    <property type="protein sequence ID" value="MDZ7280577.1"/>
    <property type="molecule type" value="Genomic_DNA"/>
</dbReference>
<feature type="signal peptide" evidence="1">
    <location>
        <begin position="1"/>
        <end position="21"/>
    </location>
</feature>
<evidence type="ECO:0000313" key="3">
    <source>
        <dbReference type="Proteomes" id="UP001292182"/>
    </source>
</evidence>
<proteinExistence type="predicted"/>
<dbReference type="NCBIfam" id="TIGR04433">
    <property type="entry name" value="UrcA_uranyl"/>
    <property type="match status" value="1"/>
</dbReference>
<evidence type="ECO:0000313" key="2">
    <source>
        <dbReference type="EMBL" id="MDZ7280577.1"/>
    </source>
</evidence>
<organism evidence="2 3">
    <name type="scientific">Sphingomonas sanguinis</name>
    <dbReference type="NCBI Taxonomy" id="33051"/>
    <lineage>
        <taxon>Bacteria</taxon>
        <taxon>Pseudomonadati</taxon>
        <taxon>Pseudomonadota</taxon>
        <taxon>Alphaproteobacteria</taxon>
        <taxon>Sphingomonadales</taxon>
        <taxon>Sphingomonadaceae</taxon>
        <taxon>Sphingomonas</taxon>
    </lineage>
</organism>
<dbReference type="RefSeq" id="WP_322538116.1">
    <property type="nucleotide sequence ID" value="NZ_JAOBTW010000001.1"/>
</dbReference>
<keyword evidence="1" id="KW-0732">Signal</keyword>
<comment type="caution">
    <text evidence="2">The sequence shown here is derived from an EMBL/GenBank/DDBJ whole genome shotgun (WGS) entry which is preliminary data.</text>
</comment>
<sequence length="101" mass="10827">MKMFTAAAFAASLCVSVAAHAEMREPVTATVRYADLDLHRADHRAQLDARIRRAAAIACGPVTTDLRRNADIARCRHEMVADAAPKIAALSMAPVVLASKN</sequence>
<keyword evidence="3" id="KW-1185">Reference proteome</keyword>
<evidence type="ECO:0000256" key="1">
    <source>
        <dbReference type="SAM" id="SignalP"/>
    </source>
</evidence>